<evidence type="ECO:0000313" key="1">
    <source>
        <dbReference type="EMBL" id="RLV61654.1"/>
    </source>
</evidence>
<sequence length="491" mass="55724">MVAYAGSTEHIEKTLFNFSLEGLQKAEPMKRDSLFNTKRYRELTQSTQGGGRLEQKLLDLEQRLATNLESEINARDWNNSVFKDPDAENAAILLYLQSKLDKVQFVNNYIIIQLYREFQCGGGFDAIPCESIDVADLKSPTNRHHLLKVKTCVADKLKNESKQCRPLAFQRLIEDVNVPHFDCIVIKGVKFSEDGFTLGDELTELAEERLRLLKTLCSNPIGMILYHSQASTIFIPTFESIVSLLKYEDHPISMSPVLGSYPPHEEKALRKKSLHPIVLSNCKIINNQGEMLGISGSGVPMSLFSMLSFSALHRIPFDWRLALLEIDSAMERMHEVLKNDNATEPYTIDSLVETFKGAIPLLGSVEANEEFDHVCDLNFFDPSANLELLAFYLQPENRSFLYQFFPINHENELVPLVSKGLCLDMKDINDLYSFMFISVYLSMNSPKSLPFLYLLLQAEDAPNSSPSIFSVQKSYLEKLIKESESQPKSYA</sequence>
<evidence type="ECO:0000313" key="2">
    <source>
        <dbReference type="Proteomes" id="UP000281474"/>
    </source>
</evidence>
<gene>
    <name evidence="1" type="ORF">D5018_00615</name>
</gene>
<keyword evidence="2" id="KW-1185">Reference proteome</keyword>
<comment type="caution">
    <text evidence="1">The sequence shown here is derived from an EMBL/GenBank/DDBJ whole genome shotgun (WGS) entry which is preliminary data.</text>
</comment>
<dbReference type="AlphaFoldDB" id="A0A3L8Q242"/>
<accession>A0A3L8Q242</accession>
<reference evidence="1 2" key="1">
    <citation type="submission" date="2018-09" db="EMBL/GenBank/DDBJ databases">
        <title>Phylogeny of the Shewanellaceae, and recommendation for two new genera, Pseudoshewanella and Parashewanella.</title>
        <authorList>
            <person name="Wang G."/>
        </authorList>
    </citation>
    <scope>NUCLEOTIDE SEQUENCE [LARGE SCALE GENOMIC DNA]</scope>
    <source>
        <strain evidence="1 2">C51</strain>
    </source>
</reference>
<dbReference type="RefSeq" id="WP_121837053.1">
    <property type="nucleotide sequence ID" value="NZ_ML014753.1"/>
</dbReference>
<dbReference type="Proteomes" id="UP000281474">
    <property type="component" value="Unassembled WGS sequence"/>
</dbReference>
<proteinExistence type="predicted"/>
<organism evidence="1 2">
    <name type="scientific">Parashewanella curva</name>
    <dbReference type="NCBI Taxonomy" id="2338552"/>
    <lineage>
        <taxon>Bacteria</taxon>
        <taxon>Pseudomonadati</taxon>
        <taxon>Pseudomonadota</taxon>
        <taxon>Gammaproteobacteria</taxon>
        <taxon>Alteromonadales</taxon>
        <taxon>Shewanellaceae</taxon>
        <taxon>Parashewanella</taxon>
    </lineage>
</organism>
<dbReference type="EMBL" id="QZEI01000001">
    <property type="protein sequence ID" value="RLV61654.1"/>
    <property type="molecule type" value="Genomic_DNA"/>
</dbReference>
<name>A0A3L8Q242_9GAMM</name>
<protein>
    <submittedName>
        <fullName evidence="1">Uncharacterized protein</fullName>
    </submittedName>
</protein>